<organism evidence="1">
    <name type="scientific">bioreactor metagenome</name>
    <dbReference type="NCBI Taxonomy" id="1076179"/>
    <lineage>
        <taxon>unclassified sequences</taxon>
        <taxon>metagenomes</taxon>
        <taxon>ecological metagenomes</taxon>
    </lineage>
</organism>
<proteinExistence type="predicted"/>
<protein>
    <submittedName>
        <fullName evidence="1">Uncharacterized protein</fullName>
    </submittedName>
</protein>
<gene>
    <name evidence="1" type="ORF">SDC9_170819</name>
</gene>
<reference evidence="1" key="1">
    <citation type="submission" date="2019-08" db="EMBL/GenBank/DDBJ databases">
        <authorList>
            <person name="Kucharzyk K."/>
            <person name="Murdoch R.W."/>
            <person name="Higgins S."/>
            <person name="Loffler F."/>
        </authorList>
    </citation>
    <scope>NUCLEOTIDE SEQUENCE</scope>
</reference>
<evidence type="ECO:0000313" key="1">
    <source>
        <dbReference type="EMBL" id="MPN23431.1"/>
    </source>
</evidence>
<sequence length="131" mass="13987">MFDAVAQPLGIGCVDEDLHHLRALLEDVICASSDDDARPPFGEVENDPALSGEDRVLEGDRAGAEGFTHAEERRTRALLGLADRRDGKPHFLGGELYDVAVVVVDAEAFTHGACDGTPQAAELTSECDDEP</sequence>
<dbReference type="AlphaFoldDB" id="A0A645G942"/>
<name>A0A645G942_9ZZZZ</name>
<comment type="caution">
    <text evidence="1">The sequence shown here is derived from an EMBL/GenBank/DDBJ whole genome shotgun (WGS) entry which is preliminary data.</text>
</comment>
<dbReference type="EMBL" id="VSSQ01071928">
    <property type="protein sequence ID" value="MPN23431.1"/>
    <property type="molecule type" value="Genomic_DNA"/>
</dbReference>
<accession>A0A645G942</accession>